<name>A0A1A6G376_NEOLE</name>
<dbReference type="EMBL" id="LZPO01107323">
    <property type="protein sequence ID" value="OBS60651.1"/>
    <property type="molecule type" value="Genomic_DNA"/>
</dbReference>
<dbReference type="PANTHER" id="PTHR11412:SF165">
    <property type="entry name" value="ALPHA-2-MACROGLOBULIN"/>
    <property type="match status" value="1"/>
</dbReference>
<evidence type="ECO:0000313" key="3">
    <source>
        <dbReference type="Proteomes" id="UP000092124"/>
    </source>
</evidence>
<dbReference type="Pfam" id="PF07678">
    <property type="entry name" value="TED_complement"/>
    <property type="match status" value="1"/>
</dbReference>
<evidence type="ECO:0000313" key="2">
    <source>
        <dbReference type="EMBL" id="OBS60651.1"/>
    </source>
</evidence>
<dbReference type="Proteomes" id="UP000092124">
    <property type="component" value="Unassembled WGS sequence"/>
</dbReference>
<dbReference type="GO" id="GO:0002020">
    <property type="term" value="F:protease binding"/>
    <property type="evidence" value="ECO:0007669"/>
    <property type="project" value="TreeGrafter"/>
</dbReference>
<dbReference type="STRING" id="56216.A0A1A6G376"/>
<gene>
    <name evidence="2" type="ORF">A6R68_08224</name>
</gene>
<dbReference type="GO" id="GO:0004866">
    <property type="term" value="F:endopeptidase inhibitor activity"/>
    <property type="evidence" value="ECO:0007669"/>
    <property type="project" value="TreeGrafter"/>
</dbReference>
<protein>
    <recommendedName>
        <fullName evidence="1">Alpha-macroglobulin-like TED domain-containing protein</fullName>
    </recommendedName>
</protein>
<dbReference type="InterPro" id="IPR050473">
    <property type="entry name" value="A2M/Complement_sys"/>
</dbReference>
<feature type="domain" description="Alpha-macroglobulin-like TED" evidence="1">
    <location>
        <begin position="1"/>
        <end position="172"/>
    </location>
</feature>
<accession>A0A1A6G376</accession>
<dbReference type="PANTHER" id="PTHR11412">
    <property type="entry name" value="MACROGLOBULIN / COMPLEMENT"/>
    <property type="match status" value="1"/>
</dbReference>
<feature type="non-terminal residue" evidence="2">
    <location>
        <position position="185"/>
    </location>
</feature>
<evidence type="ECO:0000259" key="1">
    <source>
        <dbReference type="Pfam" id="PF07678"/>
    </source>
</evidence>
<dbReference type="GO" id="GO:0005615">
    <property type="term" value="C:extracellular space"/>
    <property type="evidence" value="ECO:0007669"/>
    <property type="project" value="InterPro"/>
</dbReference>
<comment type="caution">
    <text evidence="2">The sequence shown here is derived from an EMBL/GenBank/DDBJ whole genome shotgun (WGS) entry which is preliminary data.</text>
</comment>
<dbReference type="SUPFAM" id="SSF48239">
    <property type="entry name" value="Terpenoid cyclases/Protein prenyltransferases"/>
    <property type="match status" value="1"/>
</dbReference>
<organism evidence="2 3">
    <name type="scientific">Neotoma lepida</name>
    <name type="common">Desert woodrat</name>
    <dbReference type="NCBI Taxonomy" id="56216"/>
    <lineage>
        <taxon>Eukaryota</taxon>
        <taxon>Metazoa</taxon>
        <taxon>Chordata</taxon>
        <taxon>Craniata</taxon>
        <taxon>Vertebrata</taxon>
        <taxon>Euteleostomi</taxon>
        <taxon>Mammalia</taxon>
        <taxon>Eutheria</taxon>
        <taxon>Euarchontoglires</taxon>
        <taxon>Glires</taxon>
        <taxon>Rodentia</taxon>
        <taxon>Myomorpha</taxon>
        <taxon>Muroidea</taxon>
        <taxon>Cricetidae</taxon>
        <taxon>Neotominae</taxon>
        <taxon>Neotoma</taxon>
    </lineage>
</organism>
<reference evidence="2 3" key="1">
    <citation type="submission" date="2016-06" db="EMBL/GenBank/DDBJ databases">
        <title>The Draft Genome Sequence and Annotation of the Desert Woodrat Neotoma lepida.</title>
        <authorList>
            <person name="Campbell M."/>
            <person name="Oakeson K.F."/>
            <person name="Yandell M."/>
            <person name="Halpert J.R."/>
            <person name="Dearing D."/>
        </authorList>
    </citation>
    <scope>NUCLEOTIDE SEQUENCE [LARGE SCALE GENOMIC DNA]</scope>
    <source>
        <strain evidence="2">417</strain>
        <tissue evidence="2">Liver</tissue>
    </source>
</reference>
<dbReference type="AlphaFoldDB" id="A0A1A6G376"/>
<proteinExistence type="predicted"/>
<dbReference type="InterPro" id="IPR008930">
    <property type="entry name" value="Terpenoid_cyclase/PrenylTrfase"/>
</dbReference>
<feature type="non-terminal residue" evidence="2">
    <location>
        <position position="1"/>
    </location>
</feature>
<keyword evidence="3" id="KW-1185">Reference proteome</keyword>
<dbReference type="Gene3D" id="1.50.10.20">
    <property type="match status" value="1"/>
</dbReference>
<dbReference type="OrthoDB" id="9998011at2759"/>
<dbReference type="InterPro" id="IPR011626">
    <property type="entry name" value="Alpha-macroglobulin_TED"/>
</dbReference>
<sequence>GGVEDEVTLSAYITIALLEMSLPVTHTVVRNAFFCLNTAWKSARKGTHGSHAYTKALLAYAYALAGNQNMRKEILKSLDEEAIKEDNSIHWARPQKHTVPESFWFQPQASSAEVQITAYCLLAYLTVQPAPSEEDLTTATFIVKWLTKQQNSNGGFSSTQDTVVALLALSKYGAATFTGAKKAAQ</sequence>